<dbReference type="GO" id="GO:0016791">
    <property type="term" value="F:phosphatase activity"/>
    <property type="evidence" value="ECO:0007669"/>
    <property type="project" value="TreeGrafter"/>
</dbReference>
<dbReference type="SUPFAM" id="SSF53254">
    <property type="entry name" value="Phosphoglycerate mutase-like"/>
    <property type="match status" value="1"/>
</dbReference>
<gene>
    <name evidence="2" type="ORF">Poli38472_000896</name>
</gene>
<dbReference type="PANTHER" id="PTHR48100:SF1">
    <property type="entry name" value="HISTIDINE PHOSPHATASE FAMILY PROTEIN-RELATED"/>
    <property type="match status" value="1"/>
</dbReference>
<dbReference type="PANTHER" id="PTHR48100">
    <property type="entry name" value="BROAD-SPECIFICITY PHOSPHATASE YOR283W-RELATED"/>
    <property type="match status" value="1"/>
</dbReference>
<keyword evidence="1" id="KW-0732">Signal</keyword>
<dbReference type="OrthoDB" id="496981at2759"/>
<dbReference type="InterPro" id="IPR050275">
    <property type="entry name" value="PGM_Phosphatase"/>
</dbReference>
<dbReference type="Gene3D" id="3.40.50.1240">
    <property type="entry name" value="Phosphoglycerate mutase-like"/>
    <property type="match status" value="1"/>
</dbReference>
<name>A0A8K1FHB7_PYTOL</name>
<evidence type="ECO:0000256" key="1">
    <source>
        <dbReference type="SAM" id="SignalP"/>
    </source>
</evidence>
<accession>A0A8K1FHB7</accession>
<dbReference type="AlphaFoldDB" id="A0A8K1FHB7"/>
<dbReference type="InterPro" id="IPR029033">
    <property type="entry name" value="His_PPase_superfam"/>
</dbReference>
<protein>
    <recommendedName>
        <fullName evidence="4">Phosphoglycerate mutase</fullName>
    </recommendedName>
</protein>
<proteinExistence type="predicted"/>
<organism evidence="2 3">
    <name type="scientific">Pythium oligandrum</name>
    <name type="common">Mycoparasitic fungus</name>
    <dbReference type="NCBI Taxonomy" id="41045"/>
    <lineage>
        <taxon>Eukaryota</taxon>
        <taxon>Sar</taxon>
        <taxon>Stramenopiles</taxon>
        <taxon>Oomycota</taxon>
        <taxon>Peronosporomycetes</taxon>
        <taxon>Pythiales</taxon>
        <taxon>Pythiaceae</taxon>
        <taxon>Pythium</taxon>
    </lineage>
</organism>
<dbReference type="GO" id="GO:0005737">
    <property type="term" value="C:cytoplasm"/>
    <property type="evidence" value="ECO:0007669"/>
    <property type="project" value="TreeGrafter"/>
</dbReference>
<feature type="signal peptide" evidence="1">
    <location>
        <begin position="1"/>
        <end position="27"/>
    </location>
</feature>
<dbReference type="CDD" id="cd07067">
    <property type="entry name" value="HP_PGM_like"/>
    <property type="match status" value="1"/>
</dbReference>
<reference evidence="2" key="1">
    <citation type="submission" date="2019-03" db="EMBL/GenBank/DDBJ databases">
        <title>Long read genome sequence of the mycoparasitic Pythium oligandrum ATCC 38472 isolated from sugarbeet rhizosphere.</title>
        <authorList>
            <person name="Gaulin E."/>
        </authorList>
    </citation>
    <scope>NUCLEOTIDE SEQUENCE</scope>
    <source>
        <strain evidence="2">ATCC 38472_TT</strain>
    </source>
</reference>
<comment type="caution">
    <text evidence="2">The sequence shown here is derived from an EMBL/GenBank/DDBJ whole genome shotgun (WGS) entry which is preliminary data.</text>
</comment>
<evidence type="ECO:0008006" key="4">
    <source>
        <dbReference type="Google" id="ProtNLM"/>
    </source>
</evidence>
<dbReference type="SMART" id="SM00855">
    <property type="entry name" value="PGAM"/>
    <property type="match status" value="1"/>
</dbReference>
<evidence type="ECO:0000313" key="2">
    <source>
        <dbReference type="EMBL" id="TMW60854.1"/>
    </source>
</evidence>
<dbReference type="Pfam" id="PF00300">
    <property type="entry name" value="His_Phos_1"/>
    <property type="match status" value="1"/>
</dbReference>
<dbReference type="Proteomes" id="UP000794436">
    <property type="component" value="Unassembled WGS sequence"/>
</dbReference>
<keyword evidence="3" id="KW-1185">Reference proteome</keyword>
<dbReference type="EMBL" id="SPLM01000108">
    <property type="protein sequence ID" value="TMW60854.1"/>
    <property type="molecule type" value="Genomic_DNA"/>
</dbReference>
<feature type="chain" id="PRO_5035461621" description="Phosphoglycerate mutase" evidence="1">
    <location>
        <begin position="28"/>
        <end position="296"/>
    </location>
</feature>
<evidence type="ECO:0000313" key="3">
    <source>
        <dbReference type="Proteomes" id="UP000794436"/>
    </source>
</evidence>
<dbReference type="InterPro" id="IPR013078">
    <property type="entry name" value="His_Pase_superF_clade-1"/>
</dbReference>
<sequence length="296" mass="32974">MLRAVGRYMAAFALSWTLTIAIATAQATDTSVCTMENSAGCAAFTLRLTSGFFVQGDESIDDPAHYPPHLGLEPSKTWGDVDALLKDGSHKLVVFLRHGEALHNADKLRVGEKVWEELQQFLEEYIDAPLTATGIQQAATAGGMLKEEVEQRGLKIDAVIVSPLDRTLDTYAGAFKDVSVKSPVIAMELARETLGVCQCDRRKPIPPKKEAFPSIDFTKSIPTDDDSWWLPDHRETDAEIEERGRQFMNHLFYERSERSFVVVSHSGFTRGCLRALGHRYYRPANGEFIPVLLSDN</sequence>